<dbReference type="EMBL" id="FNEJ01000007">
    <property type="protein sequence ID" value="SDI63555.1"/>
    <property type="molecule type" value="Genomic_DNA"/>
</dbReference>
<dbReference type="Gene3D" id="3.30.9.10">
    <property type="entry name" value="D-Amino Acid Oxidase, subunit A, domain 2"/>
    <property type="match status" value="2"/>
</dbReference>
<dbReference type="Proteomes" id="UP000199093">
    <property type="component" value="Unassembled WGS sequence"/>
</dbReference>
<dbReference type="PANTHER" id="PTHR13847">
    <property type="entry name" value="SARCOSINE DEHYDROGENASE-RELATED"/>
    <property type="match status" value="1"/>
</dbReference>
<evidence type="ECO:0000313" key="5">
    <source>
        <dbReference type="Proteomes" id="UP000199093"/>
    </source>
</evidence>
<protein>
    <submittedName>
        <fullName evidence="4">Glycine/D-amino acid oxidase</fullName>
    </submittedName>
</protein>
<dbReference type="Pfam" id="PF01266">
    <property type="entry name" value="DAO"/>
    <property type="match status" value="1"/>
</dbReference>
<dbReference type="Gene3D" id="3.50.50.60">
    <property type="entry name" value="FAD/NAD(P)-binding domain"/>
    <property type="match status" value="2"/>
</dbReference>
<proteinExistence type="inferred from homology"/>
<name>A0A1G8M6M9_9RHOB</name>
<reference evidence="4 5" key="1">
    <citation type="submission" date="2016-10" db="EMBL/GenBank/DDBJ databases">
        <authorList>
            <person name="de Groot N.N."/>
        </authorList>
    </citation>
    <scope>NUCLEOTIDE SEQUENCE [LARGE SCALE GENOMIC DNA]</scope>
    <source>
        <strain evidence="4 5">DSM 26424</strain>
    </source>
</reference>
<dbReference type="OrthoDB" id="9787190at2"/>
<keyword evidence="5" id="KW-1185">Reference proteome</keyword>
<dbReference type="GO" id="GO:0005737">
    <property type="term" value="C:cytoplasm"/>
    <property type="evidence" value="ECO:0007669"/>
    <property type="project" value="TreeGrafter"/>
</dbReference>
<accession>A0A1G8M6M9</accession>
<dbReference type="PANTHER" id="PTHR13847:SF280">
    <property type="entry name" value="D-AMINO ACID DEHYDROGENASE"/>
    <property type="match status" value="1"/>
</dbReference>
<keyword evidence="2" id="KW-0560">Oxidoreductase</keyword>
<feature type="domain" description="FAD dependent oxidoreductase" evidence="3">
    <location>
        <begin position="19"/>
        <end position="411"/>
    </location>
</feature>
<dbReference type="GO" id="GO:0005886">
    <property type="term" value="C:plasma membrane"/>
    <property type="evidence" value="ECO:0007669"/>
    <property type="project" value="TreeGrafter"/>
</dbReference>
<evidence type="ECO:0000256" key="2">
    <source>
        <dbReference type="ARBA" id="ARBA00023002"/>
    </source>
</evidence>
<dbReference type="InterPro" id="IPR036188">
    <property type="entry name" value="FAD/NAD-bd_sf"/>
</dbReference>
<dbReference type="GO" id="GO:0008718">
    <property type="term" value="F:D-amino-acid dehydrogenase activity"/>
    <property type="evidence" value="ECO:0007669"/>
    <property type="project" value="TreeGrafter"/>
</dbReference>
<sequence>MPAPCLAIATPDAVPSDADCVVIGGGIVGVSAAYWLARAGQKVVLVEKGAVGAEQSSRNWGWCRQQNRDARELPLSTRSLSLWEEMGADLGDSLGFSRCGLLYLSNNPDEIEGWARWGRFARGEGIDTRMLTAEEASTRGAATGRSWAGGVWSPTDGTADPARAAPLIAKGVMKHGGHVVQACAARGLELEAGRVAGVVTEKGTIRTRAVVVAGGAWAASFMYQLGVAFPQAAVRSSILSVRAGTPDLPPTLHTAPITVTRRANGGHTLAVSGLANLDPTPGALRGMQHFLPMFARRWRVLRPGGAQAWRAGFETRQRWSLDAPTPMERMRILDPRPSARLIELTLRRARDLLPALRDAEVDAAWAGYIDSTPDGVPVIDGDTGIPGLVLAAGLSGHGFGIGPGVGHLVADILLGRPPLTEVRQYRLARFGGSQWGKVAEF</sequence>
<dbReference type="GO" id="GO:0055130">
    <property type="term" value="P:D-alanine catabolic process"/>
    <property type="evidence" value="ECO:0007669"/>
    <property type="project" value="TreeGrafter"/>
</dbReference>
<gene>
    <name evidence="4" type="ORF">SAMN04487993_1007207</name>
</gene>
<dbReference type="AlphaFoldDB" id="A0A1G8M6M9"/>
<organism evidence="4 5">
    <name type="scientific">Salipiger marinus</name>
    <dbReference type="NCBI Taxonomy" id="555512"/>
    <lineage>
        <taxon>Bacteria</taxon>
        <taxon>Pseudomonadati</taxon>
        <taxon>Pseudomonadota</taxon>
        <taxon>Alphaproteobacteria</taxon>
        <taxon>Rhodobacterales</taxon>
        <taxon>Roseobacteraceae</taxon>
        <taxon>Salipiger</taxon>
    </lineage>
</organism>
<dbReference type="STRING" id="555512.SAMN04487993_1007207"/>
<evidence type="ECO:0000313" key="4">
    <source>
        <dbReference type="EMBL" id="SDI63555.1"/>
    </source>
</evidence>
<evidence type="ECO:0000256" key="1">
    <source>
        <dbReference type="ARBA" id="ARBA00009410"/>
    </source>
</evidence>
<comment type="similarity">
    <text evidence="1">Belongs to the DadA oxidoreductase family.</text>
</comment>
<dbReference type="InterPro" id="IPR006076">
    <property type="entry name" value="FAD-dep_OxRdtase"/>
</dbReference>
<dbReference type="SUPFAM" id="SSF51905">
    <property type="entry name" value="FAD/NAD(P)-binding domain"/>
    <property type="match status" value="1"/>
</dbReference>
<evidence type="ECO:0000259" key="3">
    <source>
        <dbReference type="Pfam" id="PF01266"/>
    </source>
</evidence>
<dbReference type="RefSeq" id="WP_089846499.1">
    <property type="nucleotide sequence ID" value="NZ_FNEJ01000007.1"/>
</dbReference>